<name>A0A8H7NF33_BIOOC</name>
<reference evidence="1" key="1">
    <citation type="submission" date="2020-10" db="EMBL/GenBank/DDBJ databases">
        <title>High-Quality Genome Resource of Clonostachys rosea strain S41 by Oxford Nanopore Long-Read Sequencing.</title>
        <authorList>
            <person name="Wang H."/>
        </authorList>
    </citation>
    <scope>NUCLEOTIDE SEQUENCE</scope>
    <source>
        <strain evidence="1">S41</strain>
    </source>
</reference>
<proteinExistence type="predicted"/>
<evidence type="ECO:0000313" key="1">
    <source>
        <dbReference type="EMBL" id="KAF9754777.1"/>
    </source>
</evidence>
<gene>
    <name evidence="1" type="ORF">IM811_010218</name>
</gene>
<dbReference type="Proteomes" id="UP000616885">
    <property type="component" value="Unassembled WGS sequence"/>
</dbReference>
<evidence type="ECO:0000313" key="2">
    <source>
        <dbReference type="Proteomes" id="UP000616885"/>
    </source>
</evidence>
<sequence>MCDVSTESYGPDCLPKVVCSPPSDPDQVTPLWKIRVLKGTEPLNPKTRQRAVQLTPQAPPDLGLPLSLSPLSPHPFLAHLLPRQLRSILTQTQPAILVGQDYLTRGTSFAPH</sequence>
<comment type="caution">
    <text evidence="1">The sequence shown here is derived from an EMBL/GenBank/DDBJ whole genome shotgun (WGS) entry which is preliminary data.</text>
</comment>
<accession>A0A8H7NF33</accession>
<dbReference type="EMBL" id="JADCTT010000003">
    <property type="protein sequence ID" value="KAF9754777.1"/>
    <property type="molecule type" value="Genomic_DNA"/>
</dbReference>
<organism evidence="1 2">
    <name type="scientific">Bionectria ochroleuca</name>
    <name type="common">Gliocladium roseum</name>
    <dbReference type="NCBI Taxonomy" id="29856"/>
    <lineage>
        <taxon>Eukaryota</taxon>
        <taxon>Fungi</taxon>
        <taxon>Dikarya</taxon>
        <taxon>Ascomycota</taxon>
        <taxon>Pezizomycotina</taxon>
        <taxon>Sordariomycetes</taxon>
        <taxon>Hypocreomycetidae</taxon>
        <taxon>Hypocreales</taxon>
        <taxon>Bionectriaceae</taxon>
        <taxon>Clonostachys</taxon>
    </lineage>
</organism>
<protein>
    <submittedName>
        <fullName evidence="1">Uncharacterized protein</fullName>
    </submittedName>
</protein>
<dbReference type="AlphaFoldDB" id="A0A8H7NF33"/>